<gene>
    <name evidence="5" type="ORF">J2S00_002169</name>
</gene>
<evidence type="ECO:0000259" key="4">
    <source>
        <dbReference type="PROSITE" id="PS50977"/>
    </source>
</evidence>
<protein>
    <submittedName>
        <fullName evidence="5">AcrR family transcriptional regulator</fullName>
    </submittedName>
</protein>
<dbReference type="Gene3D" id="1.10.10.60">
    <property type="entry name" value="Homeodomain-like"/>
    <property type="match status" value="1"/>
</dbReference>
<keyword evidence="6" id="KW-1185">Reference proteome</keyword>
<dbReference type="SUPFAM" id="SSF46689">
    <property type="entry name" value="Homeodomain-like"/>
    <property type="match status" value="1"/>
</dbReference>
<name>A0ABU0CSH9_9BACI</name>
<proteinExistence type="predicted"/>
<evidence type="ECO:0000313" key="6">
    <source>
        <dbReference type="Proteomes" id="UP001232445"/>
    </source>
</evidence>
<dbReference type="InterPro" id="IPR041490">
    <property type="entry name" value="KstR2_TetR_C"/>
</dbReference>
<dbReference type="EMBL" id="JAUSUQ010000007">
    <property type="protein sequence ID" value="MDQ0339382.1"/>
    <property type="molecule type" value="Genomic_DNA"/>
</dbReference>
<dbReference type="PANTHER" id="PTHR43479:SF11">
    <property type="entry name" value="ACREF_ENVCD OPERON REPRESSOR-RELATED"/>
    <property type="match status" value="1"/>
</dbReference>
<dbReference type="InterPro" id="IPR036271">
    <property type="entry name" value="Tet_transcr_reg_TetR-rel_C_sf"/>
</dbReference>
<comment type="caution">
    <text evidence="5">The sequence shown here is derived from an EMBL/GenBank/DDBJ whole genome shotgun (WGS) entry which is preliminary data.</text>
</comment>
<dbReference type="SUPFAM" id="SSF48498">
    <property type="entry name" value="Tetracyclin repressor-like, C-terminal domain"/>
    <property type="match status" value="1"/>
</dbReference>
<keyword evidence="2 3" id="KW-0238">DNA-binding</keyword>
<dbReference type="InterPro" id="IPR009057">
    <property type="entry name" value="Homeodomain-like_sf"/>
</dbReference>
<dbReference type="PANTHER" id="PTHR43479">
    <property type="entry name" value="ACREF/ENVCD OPERON REPRESSOR-RELATED"/>
    <property type="match status" value="1"/>
</dbReference>
<dbReference type="Pfam" id="PF00440">
    <property type="entry name" value="TetR_N"/>
    <property type="match status" value="1"/>
</dbReference>
<sequence length="207" mass="24130">MTDPKKKIPSLVKDQRLIQKRREQMIEAAVSLFIEKGFHKTTTREIAAKAGFSIGTLYEYIQSKEDVLYLVCDAIHQELEERLMPVLKEETSGRESLVLAIRRLFEIMDHMQDQILIIYQEAKSLPADTLKYVLNREEQITAIFEQVLKKGIEDGSIDMNPKEAKLMAHNIMVLGEMWVFRRWALAKRFTLEEYIEKQISLILSQIS</sequence>
<dbReference type="PRINTS" id="PR00455">
    <property type="entry name" value="HTHTETR"/>
</dbReference>
<keyword evidence="1" id="KW-0678">Repressor</keyword>
<dbReference type="RefSeq" id="WP_307339265.1">
    <property type="nucleotide sequence ID" value="NZ_JAUSUQ010000007.1"/>
</dbReference>
<evidence type="ECO:0000313" key="5">
    <source>
        <dbReference type="EMBL" id="MDQ0339382.1"/>
    </source>
</evidence>
<feature type="domain" description="HTH tetR-type" evidence="4">
    <location>
        <begin position="19"/>
        <end position="79"/>
    </location>
</feature>
<dbReference type="Pfam" id="PF17932">
    <property type="entry name" value="TetR_C_24"/>
    <property type="match status" value="1"/>
</dbReference>
<dbReference type="PROSITE" id="PS50977">
    <property type="entry name" value="HTH_TETR_2"/>
    <property type="match status" value="1"/>
</dbReference>
<dbReference type="Gene3D" id="1.10.357.10">
    <property type="entry name" value="Tetracycline Repressor, domain 2"/>
    <property type="match status" value="1"/>
</dbReference>
<organism evidence="5 6">
    <name type="scientific">Caldalkalibacillus uzonensis</name>
    <dbReference type="NCBI Taxonomy" id="353224"/>
    <lineage>
        <taxon>Bacteria</taxon>
        <taxon>Bacillati</taxon>
        <taxon>Bacillota</taxon>
        <taxon>Bacilli</taxon>
        <taxon>Bacillales</taxon>
        <taxon>Bacillaceae</taxon>
        <taxon>Caldalkalibacillus</taxon>
    </lineage>
</organism>
<accession>A0ABU0CSH9</accession>
<dbReference type="InterPro" id="IPR050624">
    <property type="entry name" value="HTH-type_Tx_Regulator"/>
</dbReference>
<evidence type="ECO:0000256" key="2">
    <source>
        <dbReference type="ARBA" id="ARBA00023125"/>
    </source>
</evidence>
<reference evidence="5 6" key="1">
    <citation type="submission" date="2023-07" db="EMBL/GenBank/DDBJ databases">
        <title>Genomic Encyclopedia of Type Strains, Phase IV (KMG-IV): sequencing the most valuable type-strain genomes for metagenomic binning, comparative biology and taxonomic classification.</title>
        <authorList>
            <person name="Goeker M."/>
        </authorList>
    </citation>
    <scope>NUCLEOTIDE SEQUENCE [LARGE SCALE GENOMIC DNA]</scope>
    <source>
        <strain evidence="5 6">DSM 17740</strain>
    </source>
</reference>
<dbReference type="InterPro" id="IPR001647">
    <property type="entry name" value="HTH_TetR"/>
</dbReference>
<dbReference type="Proteomes" id="UP001232445">
    <property type="component" value="Unassembled WGS sequence"/>
</dbReference>
<feature type="DNA-binding region" description="H-T-H motif" evidence="3">
    <location>
        <begin position="42"/>
        <end position="61"/>
    </location>
</feature>
<evidence type="ECO:0000256" key="1">
    <source>
        <dbReference type="ARBA" id="ARBA00022491"/>
    </source>
</evidence>
<evidence type="ECO:0000256" key="3">
    <source>
        <dbReference type="PROSITE-ProRule" id="PRU00335"/>
    </source>
</evidence>